<evidence type="ECO:0000259" key="1">
    <source>
        <dbReference type="Pfam" id="PF08346"/>
    </source>
</evidence>
<evidence type="ECO:0000313" key="3">
    <source>
        <dbReference type="EMBL" id="PHM54882.1"/>
    </source>
</evidence>
<dbReference type="Proteomes" id="UP000225433">
    <property type="component" value="Unassembled WGS sequence"/>
</dbReference>
<dbReference type="InterPro" id="IPR013557">
    <property type="entry name" value="AntA/B_antirep"/>
</dbReference>
<dbReference type="KEGG" id="xho:A9255_01340"/>
<feature type="domain" description="AntA/AntB antirepressor" evidence="1">
    <location>
        <begin position="43"/>
        <end position="67"/>
    </location>
</feature>
<dbReference type="AlphaFoldDB" id="A0A2G0Q6N8"/>
<sequence length="67" mass="7441">MKSKNVALIGQGFAHAKNQSSLNFDERIPVAISDIGGKEIQSVSGRKLHTFLKVGRDFTTWIKARIK</sequence>
<proteinExistence type="predicted"/>
<name>A0A2G0Q6N8_XENHO</name>
<dbReference type="Pfam" id="PF08346">
    <property type="entry name" value="AntA"/>
    <property type="match status" value="1"/>
</dbReference>
<gene>
    <name evidence="2" type="ORF">A9255_01340</name>
    <name evidence="3" type="ORF">Xhom_02839</name>
</gene>
<evidence type="ECO:0000313" key="4">
    <source>
        <dbReference type="Proteomes" id="UP000094600"/>
    </source>
</evidence>
<evidence type="ECO:0000313" key="2">
    <source>
        <dbReference type="EMBL" id="AOM39362.1"/>
    </source>
</evidence>
<reference evidence="3 5" key="2">
    <citation type="journal article" date="2017" name="Nat. Microbiol.">
        <title>Natural product diversity associated with the nematode symbionts Photorhabdus and Xenorhabdus.</title>
        <authorList>
            <person name="Tobias N.J."/>
            <person name="Wolff H."/>
            <person name="Djahanschiri B."/>
            <person name="Grundmann F."/>
            <person name="Kronenwerth M."/>
            <person name="Shi Y.M."/>
            <person name="Simonyi S."/>
            <person name="Grun P."/>
            <person name="Shapiro-Ilan D."/>
            <person name="Pidot S.J."/>
            <person name="Stinear T.P."/>
            <person name="Ebersberger I."/>
            <person name="Bode H.B."/>
        </authorList>
    </citation>
    <scope>NUCLEOTIDE SEQUENCE [LARGE SCALE GENOMIC DNA]</scope>
    <source>
        <strain evidence="3 5">DSM 17903</strain>
    </source>
</reference>
<keyword evidence="4" id="KW-1185">Reference proteome</keyword>
<dbReference type="RefSeq" id="WP_069315129.1">
    <property type="nucleotide sequence ID" value="NZ_CAWNQJ010000068.1"/>
</dbReference>
<reference evidence="2 4" key="1">
    <citation type="submission" date="2016-06" db="EMBL/GenBank/DDBJ databases">
        <title>Bacterial characters and pathogenicity of Xenorhabdus hominickii from an entomopathogenic nematode, Steinernema monticolum.</title>
        <authorList>
            <person name="Park Y."/>
            <person name="Kim Y."/>
        </authorList>
    </citation>
    <scope>NUCLEOTIDE SEQUENCE [LARGE SCALE GENOMIC DNA]</scope>
    <source>
        <strain evidence="2 4">ANU1</strain>
    </source>
</reference>
<dbReference type="EMBL" id="NJAI01000004">
    <property type="protein sequence ID" value="PHM54882.1"/>
    <property type="molecule type" value="Genomic_DNA"/>
</dbReference>
<protein>
    <submittedName>
        <fullName evidence="3">AntA/AntB antirepressor family protein</fullName>
    </submittedName>
</protein>
<dbReference type="Proteomes" id="UP000094600">
    <property type="component" value="Chromosome"/>
</dbReference>
<evidence type="ECO:0000313" key="5">
    <source>
        <dbReference type="Proteomes" id="UP000225433"/>
    </source>
</evidence>
<organism evidence="3 5">
    <name type="scientific">Xenorhabdus hominickii</name>
    <dbReference type="NCBI Taxonomy" id="351679"/>
    <lineage>
        <taxon>Bacteria</taxon>
        <taxon>Pseudomonadati</taxon>
        <taxon>Pseudomonadota</taxon>
        <taxon>Gammaproteobacteria</taxon>
        <taxon>Enterobacterales</taxon>
        <taxon>Morganellaceae</taxon>
        <taxon>Xenorhabdus</taxon>
    </lineage>
</organism>
<dbReference type="STRING" id="351679.A9255_01340"/>
<accession>A0A2G0Q6N8</accession>
<dbReference type="EMBL" id="CP016176">
    <property type="protein sequence ID" value="AOM39362.1"/>
    <property type="molecule type" value="Genomic_DNA"/>
</dbReference>